<feature type="transmembrane region" description="Helical" evidence="9">
    <location>
        <begin position="6"/>
        <end position="28"/>
    </location>
</feature>
<evidence type="ECO:0000256" key="9">
    <source>
        <dbReference type="SAM" id="Phobius"/>
    </source>
</evidence>
<sequence length="383" mass="41245">MGSIDSLWIPTIAVSHIVGVLMWLYAVTRLAGPKSKRKAQQQSQGGPDEQPAAKHPSPYQNGHGDRAVELSQAIHEELDFDPETAVPVVGGTSPLPVELSWTLISYKVLQGKPGKGKKSKVKQILHPCTGRFRAGEAAALMGPSGAGKSTMMDILTGRKPSEGTGGTVRVNGHVLTPVIAGKYLSYVGQEDVFLPNLTAWESLNFYSWLSVPAALNRADRQAGMHKTLETMGLQEVKHSMVGGSMPGGVLVRGLSGGEKRRLSVACGLIGNPSLVFLDEPTTGLDSHAALSMVRHIVSLTRLGHTIACSIHQPRQEIFNAFDKVVILSEGHQVYIDPPGGCCQWFNGGLGYAYRPEEDGTVADWVITLVSIRFRDEDTAHNSR</sequence>
<evidence type="ECO:0000256" key="5">
    <source>
        <dbReference type="ARBA" id="ARBA00022840"/>
    </source>
</evidence>
<dbReference type="PANTHER" id="PTHR48041:SF91">
    <property type="entry name" value="ABC TRANSPORTER G FAMILY MEMBER 28"/>
    <property type="match status" value="1"/>
</dbReference>
<dbReference type="InterPro" id="IPR027417">
    <property type="entry name" value="P-loop_NTPase"/>
</dbReference>
<evidence type="ECO:0000313" key="12">
    <source>
        <dbReference type="Proteomes" id="UP001465755"/>
    </source>
</evidence>
<dbReference type="Proteomes" id="UP001465755">
    <property type="component" value="Unassembled WGS sequence"/>
</dbReference>
<feature type="domain" description="ABC transporter" evidence="10">
    <location>
        <begin position="104"/>
        <end position="354"/>
    </location>
</feature>
<dbReference type="GO" id="GO:0016020">
    <property type="term" value="C:membrane"/>
    <property type="evidence" value="ECO:0007669"/>
    <property type="project" value="UniProtKB-SubCell"/>
</dbReference>
<keyword evidence="7 9" id="KW-0472">Membrane</keyword>
<dbReference type="PANTHER" id="PTHR48041">
    <property type="entry name" value="ABC TRANSPORTER G FAMILY MEMBER 28"/>
    <property type="match status" value="1"/>
</dbReference>
<dbReference type="EMBL" id="JALJOQ010000187">
    <property type="protein sequence ID" value="KAK9790764.1"/>
    <property type="molecule type" value="Genomic_DNA"/>
</dbReference>
<feature type="region of interest" description="Disordered" evidence="8">
    <location>
        <begin position="35"/>
        <end position="64"/>
    </location>
</feature>
<organism evidence="11 12">
    <name type="scientific">Symbiochloris irregularis</name>
    <dbReference type="NCBI Taxonomy" id="706552"/>
    <lineage>
        <taxon>Eukaryota</taxon>
        <taxon>Viridiplantae</taxon>
        <taxon>Chlorophyta</taxon>
        <taxon>core chlorophytes</taxon>
        <taxon>Trebouxiophyceae</taxon>
        <taxon>Trebouxiales</taxon>
        <taxon>Trebouxiaceae</taxon>
        <taxon>Symbiochloris</taxon>
    </lineage>
</organism>
<evidence type="ECO:0000256" key="6">
    <source>
        <dbReference type="ARBA" id="ARBA00022989"/>
    </source>
</evidence>
<gene>
    <name evidence="11" type="ORF">WJX73_010230</name>
</gene>
<dbReference type="PROSITE" id="PS50893">
    <property type="entry name" value="ABC_TRANSPORTER_2"/>
    <property type="match status" value="1"/>
</dbReference>
<dbReference type="PROSITE" id="PS00211">
    <property type="entry name" value="ABC_TRANSPORTER_1"/>
    <property type="match status" value="1"/>
</dbReference>
<dbReference type="GO" id="GO:0042626">
    <property type="term" value="F:ATPase-coupled transmembrane transporter activity"/>
    <property type="evidence" value="ECO:0007669"/>
    <property type="project" value="TreeGrafter"/>
</dbReference>
<dbReference type="Gene3D" id="3.40.50.300">
    <property type="entry name" value="P-loop containing nucleotide triphosphate hydrolases"/>
    <property type="match status" value="1"/>
</dbReference>
<evidence type="ECO:0000256" key="2">
    <source>
        <dbReference type="ARBA" id="ARBA00022448"/>
    </source>
</evidence>
<keyword evidence="12" id="KW-1185">Reference proteome</keyword>
<evidence type="ECO:0000313" key="11">
    <source>
        <dbReference type="EMBL" id="KAK9790764.1"/>
    </source>
</evidence>
<dbReference type="GO" id="GO:0016887">
    <property type="term" value="F:ATP hydrolysis activity"/>
    <property type="evidence" value="ECO:0007669"/>
    <property type="project" value="InterPro"/>
</dbReference>
<evidence type="ECO:0000256" key="4">
    <source>
        <dbReference type="ARBA" id="ARBA00022741"/>
    </source>
</evidence>
<comment type="caution">
    <text evidence="11">The sequence shown here is derived from an EMBL/GenBank/DDBJ whole genome shotgun (WGS) entry which is preliminary data.</text>
</comment>
<keyword evidence="4" id="KW-0547">Nucleotide-binding</keyword>
<evidence type="ECO:0000259" key="10">
    <source>
        <dbReference type="PROSITE" id="PS50893"/>
    </source>
</evidence>
<dbReference type="InterPro" id="IPR050352">
    <property type="entry name" value="ABCG_transporters"/>
</dbReference>
<keyword evidence="3 9" id="KW-0812">Transmembrane</keyword>
<evidence type="ECO:0000256" key="3">
    <source>
        <dbReference type="ARBA" id="ARBA00022692"/>
    </source>
</evidence>
<keyword evidence="6 9" id="KW-1133">Transmembrane helix</keyword>
<dbReference type="Pfam" id="PF00005">
    <property type="entry name" value="ABC_tran"/>
    <property type="match status" value="1"/>
</dbReference>
<evidence type="ECO:0000256" key="7">
    <source>
        <dbReference type="ARBA" id="ARBA00023136"/>
    </source>
</evidence>
<dbReference type="SUPFAM" id="SSF52540">
    <property type="entry name" value="P-loop containing nucleoside triphosphate hydrolases"/>
    <property type="match status" value="1"/>
</dbReference>
<dbReference type="SMART" id="SM00382">
    <property type="entry name" value="AAA"/>
    <property type="match status" value="1"/>
</dbReference>
<keyword evidence="5" id="KW-0067">ATP-binding</keyword>
<comment type="subcellular location">
    <subcellularLocation>
        <location evidence="1">Membrane</location>
        <topology evidence="1">Multi-pass membrane protein</topology>
    </subcellularLocation>
</comment>
<dbReference type="InterPro" id="IPR003593">
    <property type="entry name" value="AAA+_ATPase"/>
</dbReference>
<dbReference type="InterPro" id="IPR003439">
    <property type="entry name" value="ABC_transporter-like_ATP-bd"/>
</dbReference>
<proteinExistence type="predicted"/>
<evidence type="ECO:0000256" key="1">
    <source>
        <dbReference type="ARBA" id="ARBA00004141"/>
    </source>
</evidence>
<name>A0AAW1NQI6_9CHLO</name>
<reference evidence="11 12" key="1">
    <citation type="journal article" date="2024" name="Nat. Commun.">
        <title>Phylogenomics reveals the evolutionary origins of lichenization in chlorophyte algae.</title>
        <authorList>
            <person name="Puginier C."/>
            <person name="Libourel C."/>
            <person name="Otte J."/>
            <person name="Skaloud P."/>
            <person name="Haon M."/>
            <person name="Grisel S."/>
            <person name="Petersen M."/>
            <person name="Berrin J.G."/>
            <person name="Delaux P.M."/>
            <person name="Dal Grande F."/>
            <person name="Keller J."/>
        </authorList>
    </citation>
    <scope>NUCLEOTIDE SEQUENCE [LARGE SCALE GENOMIC DNA]</scope>
    <source>
        <strain evidence="11 12">SAG 2036</strain>
    </source>
</reference>
<protein>
    <recommendedName>
        <fullName evidence="10">ABC transporter domain-containing protein</fullName>
    </recommendedName>
</protein>
<accession>A0AAW1NQI6</accession>
<dbReference type="InterPro" id="IPR017871">
    <property type="entry name" value="ABC_transporter-like_CS"/>
</dbReference>
<dbReference type="GO" id="GO:0005524">
    <property type="term" value="F:ATP binding"/>
    <property type="evidence" value="ECO:0007669"/>
    <property type="project" value="UniProtKB-KW"/>
</dbReference>
<evidence type="ECO:0000256" key="8">
    <source>
        <dbReference type="SAM" id="MobiDB-lite"/>
    </source>
</evidence>
<keyword evidence="2" id="KW-0813">Transport</keyword>
<dbReference type="AlphaFoldDB" id="A0AAW1NQI6"/>